<evidence type="ECO:0000259" key="4">
    <source>
        <dbReference type="Pfam" id="PF13891"/>
    </source>
</evidence>
<proteinExistence type="predicted"/>
<protein>
    <recommendedName>
        <fullName evidence="4">KANL2-like probable zinc-finger domain-containing protein</fullName>
    </recommendedName>
</protein>
<evidence type="ECO:0000313" key="5">
    <source>
        <dbReference type="EMBL" id="KAB0407264.1"/>
    </source>
</evidence>
<gene>
    <name evidence="5" type="ORF">E2I00_005786</name>
</gene>
<dbReference type="Proteomes" id="UP000437017">
    <property type="component" value="Unassembled WGS sequence"/>
</dbReference>
<evidence type="ECO:0000256" key="3">
    <source>
        <dbReference type="SAM" id="MobiDB-lite"/>
    </source>
</evidence>
<keyword evidence="2" id="KW-0539">Nucleus</keyword>
<comment type="caution">
    <text evidence="5">The sequence shown here is derived from an EMBL/GenBank/DDBJ whole genome shotgun (WGS) entry which is preliminary data.</text>
</comment>
<feature type="compositionally biased region" description="Low complexity" evidence="3">
    <location>
        <begin position="643"/>
        <end position="669"/>
    </location>
</feature>
<dbReference type="AlphaFoldDB" id="A0A6A1QJR4"/>
<dbReference type="GO" id="GO:0005634">
    <property type="term" value="C:nucleus"/>
    <property type="evidence" value="ECO:0007669"/>
    <property type="project" value="UniProtKB-SubCell"/>
</dbReference>
<organism evidence="5 6">
    <name type="scientific">Balaenoptera physalus</name>
    <name type="common">Fin whale</name>
    <name type="synonym">Balaena physalus</name>
    <dbReference type="NCBI Taxonomy" id="9770"/>
    <lineage>
        <taxon>Eukaryota</taxon>
        <taxon>Metazoa</taxon>
        <taxon>Chordata</taxon>
        <taxon>Craniata</taxon>
        <taxon>Vertebrata</taxon>
        <taxon>Euteleostomi</taxon>
        <taxon>Mammalia</taxon>
        <taxon>Eutheria</taxon>
        <taxon>Laurasiatheria</taxon>
        <taxon>Artiodactyla</taxon>
        <taxon>Whippomorpha</taxon>
        <taxon>Cetacea</taxon>
        <taxon>Mysticeti</taxon>
        <taxon>Balaenopteridae</taxon>
        <taxon>Balaenoptera</taxon>
    </lineage>
</organism>
<feature type="domain" description="KANL2-like probable zinc-finger" evidence="4">
    <location>
        <begin position="95"/>
        <end position="160"/>
    </location>
</feature>
<evidence type="ECO:0000256" key="1">
    <source>
        <dbReference type="ARBA" id="ARBA00004123"/>
    </source>
</evidence>
<keyword evidence="6" id="KW-1185">Reference proteome</keyword>
<feature type="region of interest" description="Disordered" evidence="3">
    <location>
        <begin position="556"/>
        <end position="609"/>
    </location>
</feature>
<dbReference type="PANTHER" id="PTHR16198">
    <property type="match status" value="1"/>
</dbReference>
<feature type="compositionally biased region" description="Basic residues" evidence="3">
    <location>
        <begin position="174"/>
        <end position="208"/>
    </location>
</feature>
<dbReference type="PANTHER" id="PTHR16198:SF2">
    <property type="entry name" value="INO80 COMPLEX SUBUNIT D"/>
    <property type="match status" value="1"/>
</dbReference>
<dbReference type="EMBL" id="SGJD01000066">
    <property type="protein sequence ID" value="KAB0407264.1"/>
    <property type="molecule type" value="Genomic_DNA"/>
</dbReference>
<feature type="region of interest" description="Disordered" evidence="3">
    <location>
        <begin position="624"/>
        <end position="669"/>
    </location>
</feature>
<dbReference type="InterPro" id="IPR025927">
    <property type="entry name" value="Znf_KANL2-like"/>
</dbReference>
<sequence>SDDDDTESRSSRVTQLCTYFQQKYKHLCRLERAESRQKKCRHTFRKALLQAASREPECTGQLIQELQRAACSRTSISRTKLKEVEPAACSGTVKGEQCTNKALPFTRHCFQRILLTKSNILLNRSQQLFSSCTAKFADGQQCSVPVFDITHQTPLCEEHAKKMDNFLRGDSSRKVQHQQQRKPRKKTKPPALTKKHKKKRRRGPRRPQKPIPPAVPQGNLSMPTSVSLPVEASHIRSVMAPEFTSPLRTCLGDTGVAVKWGGGGANRVIFPRSPSTPELSADELPDDIANEITDIPHDLELNQEDFSDVLPRLPDDLQDFDFFEGKNGDLLPTPEEAEELERALQAVTSLECLSTIGVLTQSDGVPAQELSHRGIGVFCTGTGASGIQSLSREIQGQFSAPANVGLTSATLISQSALGERAFPGHFHGLHDGSHASQRPHPAQLLSKADDLITSRQQYSSDHSHSSPHGSHYDSEHVPSPYSDHITSPHTTSYSGDNMAATFSAEMPIMAQHLLPTQLEVPLGGVVNPRTHWGNLPVSLGDPSPFSNLLGADGHLLSTSLSTPPTTSNSETTQPAFATVTPSSSSVLPGLPQTSFSGMGPSAELLASTSPKQQLPQFSAAFGHQLSSHSGIPKDLQPSHSSIAPPTGFTATGATATSTNNASSPFTSPN</sequence>
<comment type="subcellular location">
    <subcellularLocation>
        <location evidence="1">Nucleus</location>
    </subcellularLocation>
</comment>
<accession>A0A6A1QJR4</accession>
<reference evidence="5 6" key="1">
    <citation type="journal article" date="2019" name="PLoS ONE">
        <title>Genomic analyses reveal an absence of contemporary introgressive admixture between fin whales and blue whales, despite known hybrids.</title>
        <authorList>
            <person name="Westbury M.V."/>
            <person name="Petersen B."/>
            <person name="Lorenzen E.D."/>
        </authorList>
    </citation>
    <scope>NUCLEOTIDE SEQUENCE [LARGE SCALE GENOMIC DNA]</scope>
    <source>
        <strain evidence="5">FinWhale-01</strain>
    </source>
</reference>
<feature type="region of interest" description="Disordered" evidence="3">
    <location>
        <begin position="168"/>
        <end position="224"/>
    </location>
</feature>
<evidence type="ECO:0000313" key="6">
    <source>
        <dbReference type="Proteomes" id="UP000437017"/>
    </source>
</evidence>
<dbReference type="Pfam" id="PF13891">
    <property type="entry name" value="zf-C3HC3H_KANSL2"/>
    <property type="match status" value="1"/>
</dbReference>
<feature type="compositionally biased region" description="Low complexity" evidence="3">
    <location>
        <begin position="556"/>
        <end position="574"/>
    </location>
</feature>
<feature type="non-terminal residue" evidence="5">
    <location>
        <position position="1"/>
    </location>
</feature>
<evidence type="ECO:0000256" key="2">
    <source>
        <dbReference type="ARBA" id="ARBA00023242"/>
    </source>
</evidence>
<dbReference type="OrthoDB" id="10038011at2759"/>
<feature type="compositionally biased region" description="Polar residues" evidence="3">
    <location>
        <begin position="579"/>
        <end position="596"/>
    </location>
</feature>
<feature type="region of interest" description="Disordered" evidence="3">
    <location>
        <begin position="455"/>
        <end position="492"/>
    </location>
</feature>
<name>A0A6A1QJR4_BALPH</name>